<proteinExistence type="predicted"/>
<dbReference type="RefSeq" id="WP_367887246.1">
    <property type="nucleotide sequence ID" value="NZ_CP130612.1"/>
</dbReference>
<dbReference type="Pfam" id="PF11737">
    <property type="entry name" value="DUF3300"/>
    <property type="match status" value="1"/>
</dbReference>
<dbReference type="Proteomes" id="UP001229955">
    <property type="component" value="Chromosome"/>
</dbReference>
<feature type="compositionally biased region" description="Basic and acidic residues" evidence="1">
    <location>
        <begin position="432"/>
        <end position="451"/>
    </location>
</feature>
<evidence type="ECO:0000313" key="3">
    <source>
        <dbReference type="EMBL" id="WKW11547.1"/>
    </source>
</evidence>
<feature type="chain" id="PRO_5041447424" evidence="2">
    <location>
        <begin position="25"/>
        <end position="451"/>
    </location>
</feature>
<evidence type="ECO:0000256" key="1">
    <source>
        <dbReference type="SAM" id="MobiDB-lite"/>
    </source>
</evidence>
<keyword evidence="2" id="KW-0732">Signal</keyword>
<feature type="region of interest" description="Disordered" evidence="1">
    <location>
        <begin position="284"/>
        <end position="451"/>
    </location>
</feature>
<gene>
    <name evidence="3" type="ORF">Strain138_000802</name>
    <name evidence="4" type="ORF">Strain318_000802</name>
</gene>
<reference evidence="3" key="1">
    <citation type="submission" date="2023-07" db="EMBL/GenBank/DDBJ databases">
        <authorList>
            <person name="Haufschild T."/>
            <person name="Kallscheuer N."/>
            <person name="Hammer J."/>
            <person name="Kohn T."/>
            <person name="Kabuu M."/>
            <person name="Jogler M."/>
            <person name="Wohfarth N."/>
            <person name="Heuer A."/>
            <person name="Rohde M."/>
            <person name="van Teeseling M.C.F."/>
            <person name="Jogler C."/>
        </authorList>
    </citation>
    <scope>NUCLEOTIDE SEQUENCE</scope>
    <source>
        <strain evidence="3">Strain 138</strain>
        <strain evidence="4">Strain 318</strain>
    </source>
</reference>
<dbReference type="EMBL" id="CP130612">
    <property type="protein sequence ID" value="WKW11547.1"/>
    <property type="molecule type" value="Genomic_DNA"/>
</dbReference>
<feature type="compositionally biased region" description="Low complexity" evidence="1">
    <location>
        <begin position="325"/>
        <end position="337"/>
    </location>
</feature>
<feature type="compositionally biased region" description="Basic and acidic residues" evidence="1">
    <location>
        <begin position="284"/>
        <end position="309"/>
    </location>
</feature>
<protein>
    <submittedName>
        <fullName evidence="3">DUF3300 domain-containing protein</fullName>
    </submittedName>
</protein>
<dbReference type="PANTHER" id="PTHR40269:SF1">
    <property type="entry name" value="OUTER MEMBRANE PROTEIN"/>
    <property type="match status" value="1"/>
</dbReference>
<feature type="compositionally biased region" description="Low complexity" evidence="1">
    <location>
        <begin position="405"/>
        <end position="428"/>
    </location>
</feature>
<sequence>MRRSTLGWKLVSALVLAVPTAAPAAQDAFAQGAAADSWTQEELDNLLAPIALYPDPILAQVLVAATYPEQVLAAQAHVKAFGADNIDQMPWEISVKAVARYQPVLNLLADGEDWMTALGQAYATQPTDVMDAVQRLRRMASAQGNLQTTTQQQVVVEREVIRIVPAEPRVIYVPTYDPAVIYHRPVYIAHAHPAYWSWGIGHPIGVWLTYDVDWWGHRVYHHGWHTHGPRWAVVARPWIVVNPIYVAPRHTIIVVNRGVVHRRWDTRYVRRYGVVHRNAGFERHDRGFRRDGDGRGVAERRAVPRDDAYGQRAVPTPSRGYDRGAPSAPSAPRAPVTRSERREASAPRASSERATAPRASTPRASTPRASTPRASTPRASTPRASTPRASTPRASTPRAERESAPRASAPRDGSAAPRASAPKSSGGSSARGGERGTRGTRGSSREKPRGN</sequence>
<dbReference type="PANTHER" id="PTHR40269">
    <property type="entry name" value="OUTER MEMBRANE PROTEIN-RELATED"/>
    <property type="match status" value="1"/>
</dbReference>
<feature type="compositionally biased region" description="Low complexity" evidence="1">
    <location>
        <begin position="346"/>
        <end position="397"/>
    </location>
</feature>
<evidence type="ECO:0000256" key="2">
    <source>
        <dbReference type="SAM" id="SignalP"/>
    </source>
</evidence>
<keyword evidence="5" id="KW-1185">Reference proteome</keyword>
<dbReference type="AlphaFoldDB" id="A0AA49Q467"/>
<organism evidence="3">
    <name type="scientific">Pseudogemmatithrix spongiicola</name>
    <dbReference type="NCBI Taxonomy" id="3062599"/>
    <lineage>
        <taxon>Bacteria</taxon>
        <taxon>Pseudomonadati</taxon>
        <taxon>Gemmatimonadota</taxon>
        <taxon>Gemmatimonadia</taxon>
        <taxon>Gemmatimonadales</taxon>
        <taxon>Gemmatimonadaceae</taxon>
        <taxon>Pseudogemmatithrix</taxon>
    </lineage>
</organism>
<name>A0AA49Q467_9BACT</name>
<evidence type="ECO:0000313" key="4">
    <source>
        <dbReference type="EMBL" id="WKW14457.1"/>
    </source>
</evidence>
<evidence type="ECO:0000313" key="5">
    <source>
        <dbReference type="Proteomes" id="UP001229955"/>
    </source>
</evidence>
<dbReference type="EMBL" id="CP130613">
    <property type="protein sequence ID" value="WKW14457.1"/>
    <property type="molecule type" value="Genomic_DNA"/>
</dbReference>
<accession>A0AA49Q467</accession>
<dbReference type="InterPro" id="IPR021728">
    <property type="entry name" value="DUF3300"/>
</dbReference>
<feature type="signal peptide" evidence="2">
    <location>
        <begin position="1"/>
        <end position="24"/>
    </location>
</feature>
<accession>A0AA49Q6X3</accession>
<dbReference type="KEGG" id="pspc:Strain318_000802"/>